<sequence length="1266" mass="142014">MNNRTDSIGSASDLIKRFEALNSINKKNENSPSYQGSTTMNFNKSYNPARITSKDYRNPSSATLTHNGYSTDTLKRLNINSDSSFESLDSGRSSNFSNYSKPFVDLMGLNFEENYKFPYSKDPVSKSVENSNSPKKDLTLGALHSELSLISTEKLVPTNTTDIISILALEARIDPNISASTKSWTFSAKSLYESNVNTVMSSMDKLKKKIIDNELNSQKTISIMPTESTQNLHDEFIKKYPEINPDPLKYRPTFNYSRKSSLKTNESEYLAAKIKKFNEIEDEFIKSDSLIPNSLKNSFMPKPNDIILSFFPLELSDLLYSPGYIKKNSIMIIDIRPQNEFTECHIKYDFVVNIDPSWLSPGSCSVYSISQKLEPISKFMYDTFSNFINFSKIIYMDESSTSLSDSPHDPIVKKSKTLLLQTLLSILQAENSFIAQNTYLLSGGIKAWINELGPSCCSGKNIIEGHNNHTRSQGSFSSDLNQLSSNLSAESIRPLQSSKNKRQGTILSENDAAVIAKTVKSNNLRLPEHSRSLYDFFKRKDGKSNSGSSKTSKNIHTNSDIAYQSIYENSENYPSNGITSPFSESKNHELYYVIGRQSDSIKNGLNNGYLPESGWNESKALKRKSIFDNPLNGFTSSDNRKLYDSKPVYSENIYEPTNTSIDTNLASGRTYTHENIISDYQINNNESAFSIQEPIKEHPEINSKPSDLTSGKSIIANNNNAYLNSNNSNITNGYLHIKDQIDIDNKFNPGTIQIQRATSSGPHSNYLGSSAIGPPIPPKNMDSINSPISHGNYGLEAKPSTLQSNNLQVSDAISPSNNQQLRRSSPIYARSNDKIGLTGLKNFGNTCYINSVIQCLSGTLPFARFFLTGLWRRDCSISRSECGFAIEAAKDSKSLPKIVANSNESKPLLKQRQYSEALISEFSSVIDQLWNSQSSSLSPISLVNFIKKAIPVFKGNDQQDSQEFTSYFLDIIHNTLNTAKKSYKNSRKDSIASDETLRFKKIVEKKRELQFELLPDLIQSEKKWKEYTDSHWSIVTSIFQGQLQSRVTCANCGHKSSSYSPFTELSIPIPLPKKTHVVTNSGDKIDSSKPILHQKSYNKNYANLTVDITDCLSKFVEPEYLDVENEWLCSSCNTKSAAKKTISVSKLPLVLILHIKRFSFDGPFRDKLETMVNYPLRGLDLSPYCIPEISGSQSPQSPQMDSKNLYHLYGVVNHMGSLNGGHYTSSVFNGLRNEWNYFNDTRVSQISDSKVVSPAAYLLFFVRDQA</sequence>
<proteinExistence type="inferred from homology"/>
<accession>A0A1R1YME5</accession>
<feature type="compositionally biased region" description="Polar residues" evidence="8">
    <location>
        <begin position="757"/>
        <end position="768"/>
    </location>
</feature>
<keyword evidence="6 10" id="KW-0378">Hydrolase</keyword>
<dbReference type="SUPFAM" id="SSF54001">
    <property type="entry name" value="Cysteine proteinases"/>
    <property type="match status" value="1"/>
</dbReference>
<evidence type="ECO:0000256" key="8">
    <source>
        <dbReference type="SAM" id="MobiDB-lite"/>
    </source>
</evidence>
<feature type="domain" description="USP" evidence="9">
    <location>
        <begin position="838"/>
        <end position="1264"/>
    </location>
</feature>
<dbReference type="Gene3D" id="3.40.250.10">
    <property type="entry name" value="Rhodanese-like domain"/>
    <property type="match status" value="1"/>
</dbReference>
<dbReference type="CDD" id="cd02674">
    <property type="entry name" value="Peptidase_C19R"/>
    <property type="match status" value="1"/>
</dbReference>
<dbReference type="SUPFAM" id="SSF52821">
    <property type="entry name" value="Rhodanese/Cell cycle control phosphatase"/>
    <property type="match status" value="1"/>
</dbReference>
<dbReference type="InterPro" id="IPR050185">
    <property type="entry name" value="Ub_carboxyl-term_hydrolase"/>
</dbReference>
<dbReference type="Gene3D" id="3.90.70.10">
    <property type="entry name" value="Cysteine proteinases"/>
    <property type="match status" value="1"/>
</dbReference>
<dbReference type="Pfam" id="PF00443">
    <property type="entry name" value="UCH"/>
    <property type="match status" value="1"/>
</dbReference>
<dbReference type="InterPro" id="IPR036873">
    <property type="entry name" value="Rhodanese-like_dom_sf"/>
</dbReference>
<dbReference type="PROSITE" id="PS00972">
    <property type="entry name" value="USP_1"/>
    <property type="match status" value="1"/>
</dbReference>
<gene>
    <name evidence="10" type="ORF">AYI69_g2440</name>
</gene>
<evidence type="ECO:0000313" key="10">
    <source>
        <dbReference type="EMBL" id="OMJ28091.1"/>
    </source>
</evidence>
<evidence type="ECO:0000313" key="11">
    <source>
        <dbReference type="Proteomes" id="UP000187429"/>
    </source>
</evidence>
<protein>
    <recommendedName>
        <fullName evidence="3">ubiquitinyl hydrolase 1</fullName>
        <ecNumber evidence="3">3.4.19.12</ecNumber>
    </recommendedName>
</protein>
<evidence type="ECO:0000256" key="7">
    <source>
        <dbReference type="ARBA" id="ARBA00022807"/>
    </source>
</evidence>
<dbReference type="InterPro" id="IPR001394">
    <property type="entry name" value="Peptidase_C19_UCH"/>
</dbReference>
<dbReference type="GO" id="GO:0004843">
    <property type="term" value="F:cysteine-type deubiquitinase activity"/>
    <property type="evidence" value="ECO:0007669"/>
    <property type="project" value="UniProtKB-EC"/>
</dbReference>
<evidence type="ECO:0000256" key="6">
    <source>
        <dbReference type="ARBA" id="ARBA00022801"/>
    </source>
</evidence>
<keyword evidence="4" id="KW-0645">Protease</keyword>
<evidence type="ECO:0000256" key="5">
    <source>
        <dbReference type="ARBA" id="ARBA00022786"/>
    </source>
</evidence>
<evidence type="ECO:0000256" key="3">
    <source>
        <dbReference type="ARBA" id="ARBA00012759"/>
    </source>
</evidence>
<dbReference type="GO" id="GO:0016579">
    <property type="term" value="P:protein deubiquitination"/>
    <property type="evidence" value="ECO:0007669"/>
    <property type="project" value="InterPro"/>
</dbReference>
<dbReference type="EC" id="3.4.19.12" evidence="3"/>
<evidence type="ECO:0000259" key="9">
    <source>
        <dbReference type="PROSITE" id="PS50235"/>
    </source>
</evidence>
<dbReference type="PANTHER" id="PTHR21646">
    <property type="entry name" value="UBIQUITIN CARBOXYL-TERMINAL HYDROLASE"/>
    <property type="match status" value="1"/>
</dbReference>
<dbReference type="AlphaFoldDB" id="A0A1R1YME5"/>
<keyword evidence="11" id="KW-1185">Reference proteome</keyword>
<dbReference type="InterPro" id="IPR028889">
    <property type="entry name" value="USP"/>
</dbReference>
<reference evidence="11" key="1">
    <citation type="submission" date="2017-01" db="EMBL/GenBank/DDBJ databases">
        <authorList>
            <person name="Wang Y."/>
            <person name="White M."/>
            <person name="Kvist S."/>
            <person name="Moncalvo J.-M."/>
        </authorList>
    </citation>
    <scope>NUCLEOTIDE SEQUENCE [LARGE SCALE GENOMIC DNA]</scope>
    <source>
        <strain evidence="11">ID-206-W2</strain>
    </source>
</reference>
<dbReference type="PANTHER" id="PTHR21646:SF95">
    <property type="entry name" value="UBIQUITIN CARBOXYL-TERMINAL HYDROLASE 4-RELATED"/>
    <property type="match status" value="1"/>
</dbReference>
<dbReference type="PROSITE" id="PS00973">
    <property type="entry name" value="USP_2"/>
    <property type="match status" value="1"/>
</dbReference>
<dbReference type="PROSITE" id="PS50235">
    <property type="entry name" value="USP_3"/>
    <property type="match status" value="1"/>
</dbReference>
<dbReference type="Proteomes" id="UP000187429">
    <property type="component" value="Unassembled WGS sequence"/>
</dbReference>
<comment type="caution">
    <text evidence="10">The sequence shown here is derived from an EMBL/GenBank/DDBJ whole genome shotgun (WGS) entry which is preliminary data.</text>
</comment>
<organism evidence="10 11">
    <name type="scientific">Smittium culicis</name>
    <dbReference type="NCBI Taxonomy" id="133412"/>
    <lineage>
        <taxon>Eukaryota</taxon>
        <taxon>Fungi</taxon>
        <taxon>Fungi incertae sedis</taxon>
        <taxon>Zoopagomycota</taxon>
        <taxon>Kickxellomycotina</taxon>
        <taxon>Harpellomycetes</taxon>
        <taxon>Harpellales</taxon>
        <taxon>Legeriomycetaceae</taxon>
        <taxon>Smittium</taxon>
    </lineage>
</organism>
<evidence type="ECO:0000256" key="1">
    <source>
        <dbReference type="ARBA" id="ARBA00000707"/>
    </source>
</evidence>
<evidence type="ECO:0000256" key="2">
    <source>
        <dbReference type="ARBA" id="ARBA00009085"/>
    </source>
</evidence>
<dbReference type="InterPro" id="IPR018200">
    <property type="entry name" value="USP_CS"/>
</dbReference>
<name>A0A1R1YME5_9FUNG</name>
<keyword evidence="5" id="KW-0833">Ubl conjugation pathway</keyword>
<dbReference type="OrthoDB" id="292964at2759"/>
<comment type="similarity">
    <text evidence="2">Belongs to the peptidase C19 family.</text>
</comment>
<evidence type="ECO:0000256" key="4">
    <source>
        <dbReference type="ARBA" id="ARBA00022670"/>
    </source>
</evidence>
<comment type="catalytic activity">
    <reaction evidence="1">
        <text>Thiol-dependent hydrolysis of ester, thioester, amide, peptide and isopeptide bonds formed by the C-terminal Gly of ubiquitin (a 76-residue protein attached to proteins as an intracellular targeting signal).</text>
        <dbReference type="EC" id="3.4.19.12"/>
    </reaction>
</comment>
<dbReference type="EMBL" id="LSSM01000715">
    <property type="protein sequence ID" value="OMJ28091.1"/>
    <property type="molecule type" value="Genomic_DNA"/>
</dbReference>
<dbReference type="GO" id="GO:0006508">
    <property type="term" value="P:proteolysis"/>
    <property type="evidence" value="ECO:0007669"/>
    <property type="project" value="UniProtKB-KW"/>
</dbReference>
<feature type="region of interest" description="Disordered" evidence="8">
    <location>
        <begin position="757"/>
        <end position="794"/>
    </location>
</feature>
<dbReference type="InterPro" id="IPR038765">
    <property type="entry name" value="Papain-like_cys_pep_sf"/>
</dbReference>
<keyword evidence="7" id="KW-0788">Thiol protease</keyword>